<dbReference type="Pfam" id="PF25221">
    <property type="entry name" value="5TMH_Lnb"/>
    <property type="match status" value="1"/>
</dbReference>
<name>A0ABS9CGL2_9BACT</name>
<dbReference type="InterPro" id="IPR057436">
    <property type="entry name" value="5TMH_Lnb"/>
</dbReference>
<gene>
    <name evidence="5" type="ORF">I6E12_08915</name>
</gene>
<sequence length="437" mass="50251">MKHLENIFNALKGGLLTLSLVLSQAVWAQPYAPVGSNSGTVAVEDENKEKASDTNATGQPDLFAQRMDSVEISLLTCQPHDEIYSLYGHTAIRYHELWPKGIDVAFNYGVFDFRKPFFIGRFVLGWTDYELGAYPYTLFKEEYRRFGSMVTEQVLNLTTEEKLCLKNALADNLQDGNRIYRYNYFYSNCTTKARDIIEQCISGKLIYEPRDNYQPTYREMIHEMTKRHPWAAFGNDMLLGIRSDIKTDQRQQEFLPNNLMYDFDHARIFANGEYRPLVKERRVAVPAGVQLLKSEFPLSPTACAIIISLLALALFVVQCRVHKILLAWDILLVAIQSIIGLLLFVMLFSEHPTTTLNLQILLFNPIPLFFLYKVVRGKKTIYWNIALVLVIFFLIGGIWQDYAEGIWSLALCLLLQSIVHIKNNNKVPEQRQQKPAK</sequence>
<proteinExistence type="predicted"/>
<feature type="domain" description="Lnb-like transmembrane" evidence="4">
    <location>
        <begin position="294"/>
        <end position="422"/>
    </location>
</feature>
<feature type="transmembrane region" description="Helical" evidence="1">
    <location>
        <begin position="298"/>
        <end position="317"/>
    </location>
</feature>
<dbReference type="RefSeq" id="WP_094389959.1">
    <property type="nucleotide sequence ID" value="NZ_JADYTN010000019.1"/>
</dbReference>
<feature type="transmembrane region" description="Helical" evidence="1">
    <location>
        <begin position="354"/>
        <end position="374"/>
    </location>
</feature>
<evidence type="ECO:0000256" key="1">
    <source>
        <dbReference type="SAM" id="Phobius"/>
    </source>
</evidence>
<evidence type="ECO:0000313" key="6">
    <source>
        <dbReference type="Proteomes" id="UP001200470"/>
    </source>
</evidence>
<evidence type="ECO:0000259" key="3">
    <source>
        <dbReference type="Pfam" id="PF13387"/>
    </source>
</evidence>
<feature type="transmembrane region" description="Helical" evidence="1">
    <location>
        <begin position="405"/>
        <end position="421"/>
    </location>
</feature>
<evidence type="ECO:0000259" key="4">
    <source>
        <dbReference type="Pfam" id="PF25221"/>
    </source>
</evidence>
<dbReference type="EMBL" id="JADYTN010000019">
    <property type="protein sequence ID" value="MCF2564232.1"/>
    <property type="molecule type" value="Genomic_DNA"/>
</dbReference>
<reference evidence="5 6" key="1">
    <citation type="submission" date="2020-12" db="EMBL/GenBank/DDBJ databases">
        <title>Whole genome sequences of gut porcine anaerobes.</title>
        <authorList>
            <person name="Kubasova T."/>
            <person name="Jahodarova E."/>
            <person name="Rychlik I."/>
        </authorList>
    </citation>
    <scope>NUCLEOTIDE SEQUENCE [LARGE SCALE GENOMIC DNA]</scope>
    <source>
        <strain evidence="5 6">An925</strain>
    </source>
</reference>
<keyword evidence="6" id="KW-1185">Reference proteome</keyword>
<keyword evidence="1" id="KW-1133">Transmembrane helix</keyword>
<comment type="caution">
    <text evidence="5">The sequence shown here is derived from an EMBL/GenBank/DDBJ whole genome shotgun (WGS) entry which is preliminary data.</text>
</comment>
<protein>
    <submittedName>
        <fullName evidence="5">DUF4105 domain-containing protein</fullName>
    </submittedName>
</protein>
<feature type="signal peptide" evidence="2">
    <location>
        <begin position="1"/>
        <end position="28"/>
    </location>
</feature>
<evidence type="ECO:0000256" key="2">
    <source>
        <dbReference type="SAM" id="SignalP"/>
    </source>
</evidence>
<organism evidence="5 6">
    <name type="scientific">Xylanibacter brevis</name>
    <dbReference type="NCBI Taxonomy" id="83231"/>
    <lineage>
        <taxon>Bacteria</taxon>
        <taxon>Pseudomonadati</taxon>
        <taxon>Bacteroidota</taxon>
        <taxon>Bacteroidia</taxon>
        <taxon>Bacteroidales</taxon>
        <taxon>Prevotellaceae</taxon>
        <taxon>Xylanibacter</taxon>
    </lineage>
</organism>
<feature type="chain" id="PRO_5045328245" evidence="2">
    <location>
        <begin position="29"/>
        <end position="437"/>
    </location>
</feature>
<evidence type="ECO:0000313" key="5">
    <source>
        <dbReference type="EMBL" id="MCF2564232.1"/>
    </source>
</evidence>
<dbReference type="Pfam" id="PF13387">
    <property type="entry name" value="Lnb_N"/>
    <property type="match status" value="1"/>
</dbReference>
<feature type="transmembrane region" description="Helical" evidence="1">
    <location>
        <begin position="381"/>
        <end position="399"/>
    </location>
</feature>
<feature type="transmembrane region" description="Helical" evidence="1">
    <location>
        <begin position="324"/>
        <end position="348"/>
    </location>
</feature>
<dbReference type="InterPro" id="IPR025178">
    <property type="entry name" value="Lnb_N"/>
</dbReference>
<dbReference type="Proteomes" id="UP001200470">
    <property type="component" value="Unassembled WGS sequence"/>
</dbReference>
<keyword evidence="1" id="KW-0812">Transmembrane</keyword>
<accession>A0ABS9CGL2</accession>
<feature type="domain" description="Lnb N-terminal periplasmic" evidence="3">
    <location>
        <begin position="67"/>
        <end position="204"/>
    </location>
</feature>
<keyword evidence="2" id="KW-0732">Signal</keyword>
<keyword evidence="1" id="KW-0472">Membrane</keyword>